<dbReference type="PROSITE" id="PS50931">
    <property type="entry name" value="HTH_LYSR"/>
    <property type="match status" value="1"/>
</dbReference>
<dbReference type="FunFam" id="1.10.10.10:FF:000001">
    <property type="entry name" value="LysR family transcriptional regulator"/>
    <property type="match status" value="1"/>
</dbReference>
<dbReference type="InterPro" id="IPR000847">
    <property type="entry name" value="LysR_HTH_N"/>
</dbReference>
<reference evidence="6 7" key="1">
    <citation type="journal article" date="2003" name="Nat. Genet.">
        <title>Comparative analysis of the genome sequences of Bordetella pertussis, Bordetella parapertussis and Bordetella bronchiseptica.</title>
        <authorList>
            <person name="Parkhill J."/>
            <person name="Sebaihia M."/>
            <person name="Preston A."/>
            <person name="Murphy L.D."/>
            <person name="Thomson N.R."/>
            <person name="Harris D.E."/>
            <person name="Holden M.T.G."/>
            <person name="Churcher C.M."/>
            <person name="Bentley S.D."/>
            <person name="Mungall K.L."/>
            <person name="Cerdeno-Tarraga A.-M."/>
            <person name="Temple L."/>
            <person name="James K.D."/>
            <person name="Harris B."/>
            <person name="Quail M.A."/>
            <person name="Achtman M."/>
            <person name="Atkin R."/>
            <person name="Baker S."/>
            <person name="Basham D."/>
            <person name="Bason N."/>
            <person name="Cherevach I."/>
            <person name="Chillingworth T."/>
            <person name="Collins M."/>
            <person name="Cronin A."/>
            <person name="Davis P."/>
            <person name="Doggett J."/>
            <person name="Feltwell T."/>
            <person name="Goble A."/>
            <person name="Hamlin N."/>
            <person name="Hauser H."/>
            <person name="Holroyd S."/>
            <person name="Jagels K."/>
            <person name="Leather S."/>
            <person name="Moule S."/>
            <person name="Norberczak H."/>
            <person name="O'Neil S."/>
            <person name="Ormond D."/>
            <person name="Price C."/>
            <person name="Rabbinowitsch E."/>
            <person name="Rutter S."/>
            <person name="Sanders M."/>
            <person name="Saunders D."/>
            <person name="Seeger K."/>
            <person name="Sharp S."/>
            <person name="Simmonds M."/>
            <person name="Skelton J."/>
            <person name="Squares R."/>
            <person name="Squares S."/>
            <person name="Stevens K."/>
            <person name="Unwin L."/>
            <person name="Whitehead S."/>
            <person name="Barrell B.G."/>
            <person name="Maskell D.J."/>
        </authorList>
    </citation>
    <scope>NUCLEOTIDE SEQUENCE [LARGE SCALE GENOMIC DNA]</scope>
    <source>
        <strain evidence="6 7">12822 / ATCC BAA-587 / NCTC 13253</strain>
    </source>
</reference>
<dbReference type="SUPFAM" id="SSF46785">
    <property type="entry name" value="Winged helix' DNA-binding domain"/>
    <property type="match status" value="1"/>
</dbReference>
<evidence type="ECO:0000313" key="7">
    <source>
        <dbReference type="Proteomes" id="UP000001421"/>
    </source>
</evidence>
<evidence type="ECO:0000256" key="3">
    <source>
        <dbReference type="ARBA" id="ARBA00023125"/>
    </source>
</evidence>
<proteinExistence type="inferred from homology"/>
<accession>Q7W335</accession>
<dbReference type="PANTHER" id="PTHR30419">
    <property type="entry name" value="HTH-TYPE TRANSCRIPTIONAL REGULATOR YBHD"/>
    <property type="match status" value="1"/>
</dbReference>
<dbReference type="InterPro" id="IPR036388">
    <property type="entry name" value="WH-like_DNA-bd_sf"/>
</dbReference>
<dbReference type="GO" id="GO:0003700">
    <property type="term" value="F:DNA-binding transcription factor activity"/>
    <property type="evidence" value="ECO:0007669"/>
    <property type="project" value="InterPro"/>
</dbReference>
<dbReference type="InterPro" id="IPR036390">
    <property type="entry name" value="WH_DNA-bd_sf"/>
</dbReference>
<dbReference type="Pfam" id="PF00126">
    <property type="entry name" value="HTH_1"/>
    <property type="match status" value="1"/>
</dbReference>
<dbReference type="Gene3D" id="1.10.10.10">
    <property type="entry name" value="Winged helix-like DNA-binding domain superfamily/Winged helix DNA-binding domain"/>
    <property type="match status" value="1"/>
</dbReference>
<protein>
    <submittedName>
        <fullName evidence="6">LysR family regulatory protein</fullName>
    </submittedName>
</protein>
<dbReference type="CDD" id="cd08440">
    <property type="entry name" value="PBP2_LTTR_like_4"/>
    <property type="match status" value="1"/>
</dbReference>
<comment type="similarity">
    <text evidence="1">Belongs to the LysR transcriptional regulatory family.</text>
</comment>
<evidence type="ECO:0000256" key="4">
    <source>
        <dbReference type="ARBA" id="ARBA00023163"/>
    </source>
</evidence>
<keyword evidence="3" id="KW-0238">DNA-binding</keyword>
<dbReference type="InterPro" id="IPR005119">
    <property type="entry name" value="LysR_subst-bd"/>
</dbReference>
<dbReference type="PRINTS" id="PR00039">
    <property type="entry name" value="HTHLYSR"/>
</dbReference>
<evidence type="ECO:0000259" key="5">
    <source>
        <dbReference type="PROSITE" id="PS50931"/>
    </source>
</evidence>
<dbReference type="SUPFAM" id="SSF53850">
    <property type="entry name" value="Periplasmic binding protein-like II"/>
    <property type="match status" value="1"/>
</dbReference>
<feature type="domain" description="HTH lysR-type" evidence="5">
    <location>
        <begin position="28"/>
        <end position="85"/>
    </location>
</feature>
<keyword evidence="2" id="KW-0805">Transcription regulation</keyword>
<evidence type="ECO:0000256" key="1">
    <source>
        <dbReference type="ARBA" id="ARBA00009437"/>
    </source>
</evidence>
<dbReference type="Gene3D" id="3.40.190.290">
    <property type="match status" value="1"/>
</dbReference>
<dbReference type="InterPro" id="IPR050950">
    <property type="entry name" value="HTH-type_LysR_regulators"/>
</dbReference>
<dbReference type="GO" id="GO:0003677">
    <property type="term" value="F:DNA binding"/>
    <property type="evidence" value="ECO:0007669"/>
    <property type="project" value="UniProtKB-KW"/>
</dbReference>
<dbReference type="HOGENOM" id="CLU_039613_6_0_4"/>
<dbReference type="KEGG" id="bpa:BPP4213"/>
<dbReference type="EMBL" id="BX640436">
    <property type="protein sequence ID" value="CAE39492.1"/>
    <property type="molecule type" value="Genomic_DNA"/>
</dbReference>
<dbReference type="Proteomes" id="UP000001421">
    <property type="component" value="Chromosome"/>
</dbReference>
<evidence type="ECO:0000313" key="6">
    <source>
        <dbReference type="EMBL" id="CAE39492.1"/>
    </source>
</evidence>
<evidence type="ECO:0000256" key="2">
    <source>
        <dbReference type="ARBA" id="ARBA00023015"/>
    </source>
</evidence>
<organism evidence="6 7">
    <name type="scientific">Bordetella parapertussis (strain 12822 / ATCC BAA-587 / NCTC 13253)</name>
    <dbReference type="NCBI Taxonomy" id="257311"/>
    <lineage>
        <taxon>Bacteria</taxon>
        <taxon>Pseudomonadati</taxon>
        <taxon>Pseudomonadota</taxon>
        <taxon>Betaproteobacteria</taxon>
        <taxon>Burkholderiales</taxon>
        <taxon>Alcaligenaceae</taxon>
        <taxon>Bordetella</taxon>
    </lineage>
</organism>
<dbReference type="Pfam" id="PF03466">
    <property type="entry name" value="LysR_substrate"/>
    <property type="match status" value="1"/>
</dbReference>
<dbReference type="AlphaFoldDB" id="Q7W335"/>
<gene>
    <name evidence="6" type="ordered locus">BPP4213</name>
</gene>
<keyword evidence="4" id="KW-0804">Transcription</keyword>
<sequence length="347" mass="37436">MPTNGIFATTDNRRRSVDESWLGVLRRINLNQLASFAAVADRGSFRAAAAQLHISQSTLSVQVQQLEAALGVKLLHRDTRTVRLTDEGRRLEQVFSLSGRELARVLAQLRDEGRLQKGAIVLAVLPSLAATFLPPLMRAFQTRFPGIRIRMHDADSRRAHEQIQQGAVDIAVTSRSPRNVEVGFQPLFEEPLLAVVPAADALFRRRASASLELLARRPLLLNPRGVDLRERLETLFRAAGIAAAPAQELTGTASLVALAASGMGVSIQPRSSLYGLDLGACRLLPLRPAALREIGVITPPGRTPSPATAAFHDYLVEHAASVAWPLLGVPGPHAGTDTVLTVNRSGV</sequence>
<dbReference type="GO" id="GO:0005829">
    <property type="term" value="C:cytosol"/>
    <property type="evidence" value="ECO:0007669"/>
    <property type="project" value="TreeGrafter"/>
</dbReference>
<name>Q7W335_BORPA</name>